<comment type="caution">
    <text evidence="2">The sequence shown here is derived from an EMBL/GenBank/DDBJ whole genome shotgun (WGS) entry which is preliminary data.</text>
</comment>
<dbReference type="Proteomes" id="UP000728968">
    <property type="component" value="Unassembled WGS sequence"/>
</dbReference>
<dbReference type="RefSeq" id="WP_204716808.1">
    <property type="nucleotide sequence ID" value="NZ_JACJLT010000211.1"/>
</dbReference>
<feature type="non-terminal residue" evidence="2">
    <location>
        <position position="184"/>
    </location>
</feature>
<evidence type="ECO:0000313" key="2">
    <source>
        <dbReference type="EMBL" id="MBM6876188.1"/>
    </source>
</evidence>
<proteinExistence type="predicted"/>
<accession>A0ABS2G6J2</accession>
<name>A0ABS2G6J2_FUSMR</name>
<protein>
    <submittedName>
        <fullName evidence="2">Uncharacterized protein</fullName>
    </submittedName>
</protein>
<organism evidence="2 3">
    <name type="scientific">Fusobacterium mortiferum</name>
    <dbReference type="NCBI Taxonomy" id="850"/>
    <lineage>
        <taxon>Bacteria</taxon>
        <taxon>Fusobacteriati</taxon>
        <taxon>Fusobacteriota</taxon>
        <taxon>Fusobacteriia</taxon>
        <taxon>Fusobacteriales</taxon>
        <taxon>Fusobacteriaceae</taxon>
        <taxon>Fusobacterium</taxon>
    </lineage>
</organism>
<evidence type="ECO:0000256" key="1">
    <source>
        <dbReference type="SAM" id="Coils"/>
    </source>
</evidence>
<feature type="coiled-coil region" evidence="1">
    <location>
        <begin position="147"/>
        <end position="174"/>
    </location>
</feature>
<keyword evidence="3" id="KW-1185">Reference proteome</keyword>
<evidence type="ECO:0000313" key="3">
    <source>
        <dbReference type="Proteomes" id="UP000728968"/>
    </source>
</evidence>
<sequence length="184" mass="22097">MNSTTNNILERESQKILNEIKKMLGVESFEKFKFLYQNFAKTPEVTLLSLELKKAFNKKDRNLKSRYFLLLSSEINRIYNNFLVVLKPNRNMEAFLTLFLLNQLMCDYIKNKEKLNFISKKRYENSFINGELDLNILRNSQNKYWELLDSEIEIKKLKNLKNRLIETDKKYETEYDTLLSLIPE</sequence>
<dbReference type="EMBL" id="JACJLT010000211">
    <property type="protein sequence ID" value="MBM6876188.1"/>
    <property type="molecule type" value="Genomic_DNA"/>
</dbReference>
<reference evidence="2 3" key="1">
    <citation type="journal article" date="2021" name="Sci. Rep.">
        <title>The distribution of antibiotic resistance genes in chicken gut microbiota commensals.</title>
        <authorList>
            <person name="Juricova H."/>
            <person name="Matiasovicova J."/>
            <person name="Kubasova T."/>
            <person name="Cejkova D."/>
            <person name="Rychlik I."/>
        </authorList>
    </citation>
    <scope>NUCLEOTIDE SEQUENCE [LARGE SCALE GENOMIC DNA]</scope>
    <source>
        <strain evidence="2 3">An425</strain>
    </source>
</reference>
<gene>
    <name evidence="2" type="ORF">H6A04_11145</name>
</gene>
<keyword evidence="1" id="KW-0175">Coiled coil</keyword>